<name>A0ABQ9IKW4_9NEOP</name>
<gene>
    <name evidence="2" type="ORF">PR048_002691</name>
</gene>
<dbReference type="Proteomes" id="UP001159363">
    <property type="component" value="Chromosome 1"/>
</dbReference>
<keyword evidence="3" id="KW-1185">Reference proteome</keyword>
<evidence type="ECO:0000313" key="2">
    <source>
        <dbReference type="EMBL" id="KAJ8897345.1"/>
    </source>
</evidence>
<evidence type="ECO:0000256" key="1">
    <source>
        <dbReference type="SAM" id="MobiDB-lite"/>
    </source>
</evidence>
<proteinExistence type="predicted"/>
<feature type="compositionally biased region" description="Basic residues" evidence="1">
    <location>
        <begin position="14"/>
        <end position="23"/>
    </location>
</feature>
<accession>A0ABQ9IKW4</accession>
<feature type="compositionally biased region" description="Basic residues" evidence="1">
    <location>
        <begin position="35"/>
        <end position="47"/>
    </location>
</feature>
<comment type="caution">
    <text evidence="2">The sequence shown here is derived from an EMBL/GenBank/DDBJ whole genome shotgun (WGS) entry which is preliminary data.</text>
</comment>
<feature type="region of interest" description="Disordered" evidence="1">
    <location>
        <begin position="1"/>
        <end position="59"/>
    </location>
</feature>
<feature type="compositionally biased region" description="Basic and acidic residues" evidence="1">
    <location>
        <begin position="24"/>
        <end position="34"/>
    </location>
</feature>
<sequence length="125" mass="14523">MWRGSLGEPNTFGSRKRRKKRKERVREGERERERVRGRKTERHRRDRHRDMNDARVSISPDVARNRSHCGVVVRLLNSHLCKPGSIPGRGRSRIFACGNPVSPALSFRHRSIVASLHPQLSRPRC</sequence>
<organism evidence="2 3">
    <name type="scientific">Dryococelus australis</name>
    <dbReference type="NCBI Taxonomy" id="614101"/>
    <lineage>
        <taxon>Eukaryota</taxon>
        <taxon>Metazoa</taxon>
        <taxon>Ecdysozoa</taxon>
        <taxon>Arthropoda</taxon>
        <taxon>Hexapoda</taxon>
        <taxon>Insecta</taxon>
        <taxon>Pterygota</taxon>
        <taxon>Neoptera</taxon>
        <taxon>Polyneoptera</taxon>
        <taxon>Phasmatodea</taxon>
        <taxon>Verophasmatodea</taxon>
        <taxon>Anareolatae</taxon>
        <taxon>Phasmatidae</taxon>
        <taxon>Eurycanthinae</taxon>
        <taxon>Dryococelus</taxon>
    </lineage>
</organism>
<reference evidence="2 3" key="1">
    <citation type="submission" date="2023-02" db="EMBL/GenBank/DDBJ databases">
        <title>LHISI_Scaffold_Assembly.</title>
        <authorList>
            <person name="Stuart O.P."/>
            <person name="Cleave R."/>
            <person name="Magrath M.J.L."/>
            <person name="Mikheyev A.S."/>
        </authorList>
    </citation>
    <scope>NUCLEOTIDE SEQUENCE [LARGE SCALE GENOMIC DNA]</scope>
    <source>
        <strain evidence="2">Daus_M_001</strain>
        <tissue evidence="2">Leg muscle</tissue>
    </source>
</reference>
<dbReference type="EMBL" id="JARBHB010000001">
    <property type="protein sequence ID" value="KAJ8897345.1"/>
    <property type="molecule type" value="Genomic_DNA"/>
</dbReference>
<evidence type="ECO:0000313" key="3">
    <source>
        <dbReference type="Proteomes" id="UP001159363"/>
    </source>
</evidence>
<protein>
    <submittedName>
        <fullName evidence="2">Uncharacterized protein</fullName>
    </submittedName>
</protein>